<organism evidence="1 2">
    <name type="scientific">Candidatus Accumulibacter aalborgensis</name>
    <dbReference type="NCBI Taxonomy" id="1860102"/>
    <lineage>
        <taxon>Bacteria</taxon>
        <taxon>Pseudomonadati</taxon>
        <taxon>Pseudomonadota</taxon>
        <taxon>Betaproteobacteria</taxon>
        <taxon>Candidatus Accumulibacter</taxon>
    </lineage>
</organism>
<dbReference type="STRING" id="1860102.ACCAA_1560006"/>
<dbReference type="EMBL" id="FLQX01000064">
    <property type="protein sequence ID" value="SBT04538.1"/>
    <property type="molecule type" value="Genomic_DNA"/>
</dbReference>
<dbReference type="AlphaFoldDB" id="A0A1A8XKR3"/>
<accession>A0A1A8XKR3</accession>
<name>A0A1A8XKR3_9PROT</name>
<evidence type="ECO:0000313" key="1">
    <source>
        <dbReference type="EMBL" id="SBT04538.1"/>
    </source>
</evidence>
<keyword evidence="2" id="KW-1185">Reference proteome</keyword>
<gene>
    <name evidence="1" type="ORF">ACCAA_1560006</name>
</gene>
<sequence length="72" mass="8174">MTSLLEKAFEVASKLPTLEQNILARTLLDEIKSEKRWDELFAESEDILAQLAAEALREEDQGKTTELDPNNL</sequence>
<protein>
    <submittedName>
        <fullName evidence="1">Uncharacterized protein</fullName>
    </submittedName>
</protein>
<proteinExistence type="predicted"/>
<dbReference type="RefSeq" id="WP_186406064.1">
    <property type="nucleotide sequence ID" value="NZ_FLQX01000064.1"/>
</dbReference>
<reference evidence="1 2" key="1">
    <citation type="submission" date="2016-06" db="EMBL/GenBank/DDBJ databases">
        <authorList>
            <person name="Kjaerup R.B."/>
            <person name="Dalgaard T.S."/>
            <person name="Juul-Madsen H.R."/>
        </authorList>
    </citation>
    <scope>NUCLEOTIDE SEQUENCE [LARGE SCALE GENOMIC DNA]</scope>
    <source>
        <strain evidence="1">3</strain>
    </source>
</reference>
<dbReference type="Proteomes" id="UP000199169">
    <property type="component" value="Unassembled WGS sequence"/>
</dbReference>
<evidence type="ECO:0000313" key="2">
    <source>
        <dbReference type="Proteomes" id="UP000199169"/>
    </source>
</evidence>